<accession>A0A6N8U4J1</accession>
<dbReference type="RefSeq" id="WP_160624539.1">
    <property type="nucleotide sequence ID" value="NZ_WUUQ01000001.1"/>
</dbReference>
<proteinExistence type="predicted"/>
<dbReference type="EMBL" id="WUUQ01000001">
    <property type="protein sequence ID" value="MXQ73118.1"/>
    <property type="molecule type" value="Genomic_DNA"/>
</dbReference>
<gene>
    <name evidence="1" type="ORF">GSF08_04115</name>
</gene>
<reference evidence="1 2" key="2">
    <citation type="submission" date="2020-01" db="EMBL/GenBank/DDBJ databases">
        <title>Clostridiaceae sp. nov. isolated from the gut of human by culturomics.</title>
        <authorList>
            <person name="Chang Y."/>
        </authorList>
    </citation>
    <scope>NUCLEOTIDE SEQUENCE [LARGE SCALE GENOMIC DNA]</scope>
    <source>
        <strain evidence="1 2">DONG20-135</strain>
    </source>
</reference>
<keyword evidence="2" id="KW-1185">Reference proteome</keyword>
<comment type="caution">
    <text evidence="1">The sequence shown here is derived from an EMBL/GenBank/DDBJ whole genome shotgun (WGS) entry which is preliminary data.</text>
</comment>
<name>A0A6N8U4J1_9FIRM</name>
<dbReference type="Proteomes" id="UP000434036">
    <property type="component" value="Unassembled WGS sequence"/>
</dbReference>
<evidence type="ECO:0000313" key="1">
    <source>
        <dbReference type="EMBL" id="MXQ73118.1"/>
    </source>
</evidence>
<organism evidence="1 2">
    <name type="scientific">Copranaerobaculum intestinale</name>
    <dbReference type="NCBI Taxonomy" id="2692629"/>
    <lineage>
        <taxon>Bacteria</taxon>
        <taxon>Bacillati</taxon>
        <taxon>Bacillota</taxon>
        <taxon>Erysipelotrichia</taxon>
        <taxon>Erysipelotrichales</taxon>
        <taxon>Erysipelotrichaceae</taxon>
        <taxon>Copranaerobaculum</taxon>
    </lineage>
</organism>
<sequence length="151" mass="17453">MLENKQLESLTMYDQKRIVDSLLPFLDTIPDLPSPIKFGVLHKQSVSMCVQFLKSEVQKRQDITGGYTGSLYFSIWYRFQEADAATELYGSNVMYQINEFFDSACENNALPVLGDDMQYLKIGMIELPTVERKIDNMLDCMAIFECRIEHQ</sequence>
<reference evidence="1 2" key="1">
    <citation type="submission" date="2019-12" db="EMBL/GenBank/DDBJ databases">
        <authorList>
            <person name="Yang R."/>
        </authorList>
    </citation>
    <scope>NUCLEOTIDE SEQUENCE [LARGE SCALE GENOMIC DNA]</scope>
    <source>
        <strain evidence="1 2">DONG20-135</strain>
    </source>
</reference>
<dbReference type="AlphaFoldDB" id="A0A6N8U4J1"/>
<evidence type="ECO:0000313" key="2">
    <source>
        <dbReference type="Proteomes" id="UP000434036"/>
    </source>
</evidence>
<protein>
    <submittedName>
        <fullName evidence="1">Uncharacterized protein</fullName>
    </submittedName>
</protein>